<protein>
    <submittedName>
        <fullName evidence="1">Uncharacterized protein</fullName>
    </submittedName>
</protein>
<accession>A0A151I0E8</accession>
<dbReference type="EMBL" id="KQ976619">
    <property type="protein sequence ID" value="KYM79090.1"/>
    <property type="molecule type" value="Genomic_DNA"/>
</dbReference>
<sequence>MASCGMSCKAWAHCGVARNYGGKTATVTIPLHATGIRIRPRVTVAMVPSIASRVWYVSQCAASGVEHSLALPNAPACECFPVGCPPHGDSAEFILFRLIHGASM</sequence>
<dbReference type="Proteomes" id="UP000078540">
    <property type="component" value="Unassembled WGS sequence"/>
</dbReference>
<gene>
    <name evidence="1" type="ORF">ALC53_10427</name>
</gene>
<evidence type="ECO:0000313" key="2">
    <source>
        <dbReference type="Proteomes" id="UP000078540"/>
    </source>
</evidence>
<evidence type="ECO:0000313" key="1">
    <source>
        <dbReference type="EMBL" id="KYM79090.1"/>
    </source>
</evidence>
<keyword evidence="2" id="KW-1185">Reference proteome</keyword>
<name>A0A151I0E8_9HYME</name>
<organism evidence="1 2">
    <name type="scientific">Atta colombica</name>
    <dbReference type="NCBI Taxonomy" id="520822"/>
    <lineage>
        <taxon>Eukaryota</taxon>
        <taxon>Metazoa</taxon>
        <taxon>Ecdysozoa</taxon>
        <taxon>Arthropoda</taxon>
        <taxon>Hexapoda</taxon>
        <taxon>Insecta</taxon>
        <taxon>Pterygota</taxon>
        <taxon>Neoptera</taxon>
        <taxon>Endopterygota</taxon>
        <taxon>Hymenoptera</taxon>
        <taxon>Apocrita</taxon>
        <taxon>Aculeata</taxon>
        <taxon>Formicoidea</taxon>
        <taxon>Formicidae</taxon>
        <taxon>Myrmicinae</taxon>
        <taxon>Atta</taxon>
    </lineage>
</organism>
<dbReference type="AlphaFoldDB" id="A0A151I0E8"/>
<proteinExistence type="predicted"/>
<reference evidence="1 2" key="1">
    <citation type="submission" date="2015-09" db="EMBL/GenBank/DDBJ databases">
        <title>Atta colombica WGS genome.</title>
        <authorList>
            <person name="Nygaard S."/>
            <person name="Hu H."/>
            <person name="Boomsma J."/>
            <person name="Zhang G."/>
        </authorList>
    </citation>
    <scope>NUCLEOTIDE SEQUENCE [LARGE SCALE GENOMIC DNA]</scope>
    <source>
        <strain evidence="1">Treedump-2</strain>
        <tissue evidence="1">Whole body</tissue>
    </source>
</reference>